<keyword evidence="2" id="KW-1185">Reference proteome</keyword>
<proteinExistence type="predicted"/>
<evidence type="ECO:0000313" key="1">
    <source>
        <dbReference type="EMBL" id="USF86410.1"/>
    </source>
</evidence>
<dbReference type="RefSeq" id="WP_138921946.1">
    <property type="nucleotide sequence ID" value="NZ_CP090569.1"/>
</dbReference>
<gene>
    <name evidence="1" type="ORF">L0Y14_09655</name>
</gene>
<protein>
    <submittedName>
        <fullName evidence="1">Uncharacterized protein</fullName>
    </submittedName>
</protein>
<dbReference type="EMBL" id="CP090569">
    <property type="protein sequence ID" value="USF86410.1"/>
    <property type="molecule type" value="Genomic_DNA"/>
</dbReference>
<evidence type="ECO:0000313" key="2">
    <source>
        <dbReference type="Proteomes" id="UP001056649"/>
    </source>
</evidence>
<sequence>MNCIKYKNGNLVKVGAFVRVIYIDESIIKTLAVEENEDVKSMQNEVLEVYEINEYGQAWVEKYWDLGNGKTESHSLGLCSHELELASKCS</sequence>
<dbReference type="AlphaFoldDB" id="A0A9J6ZUL8"/>
<accession>A0A9J6ZUL8</accession>
<dbReference type="KEGG" id="eps:L0Y14_09655"/>
<reference evidence="1" key="1">
    <citation type="journal article" date="2022" name="Mol. Ecol. Resour.">
        <title>The complete and closed genome of the facultative generalist Candidatus Endoriftia persephone from deep-sea hydrothermal vents.</title>
        <authorList>
            <person name="de Oliveira A.L."/>
            <person name="Srivastava A."/>
            <person name="Espada-Hinojosa S."/>
            <person name="Bright M."/>
        </authorList>
    </citation>
    <scope>NUCLEOTIDE SEQUENCE</scope>
    <source>
        <strain evidence="1">Tica-EPR-9o50.N</strain>
    </source>
</reference>
<name>A0A9J6ZUL8_9GAMM</name>
<dbReference type="Proteomes" id="UP001056649">
    <property type="component" value="Chromosome"/>
</dbReference>
<organism evidence="1 2">
    <name type="scientific">Candidatus Endoriftia persephonae</name>
    <dbReference type="NCBI Taxonomy" id="393765"/>
    <lineage>
        <taxon>Bacteria</taxon>
        <taxon>Pseudomonadati</taxon>
        <taxon>Pseudomonadota</taxon>
        <taxon>Gammaproteobacteria</taxon>
        <taxon>Chromatiales</taxon>
        <taxon>Sedimenticolaceae</taxon>
        <taxon>Candidatus Endoriftia</taxon>
    </lineage>
</organism>